<keyword evidence="2" id="KW-1185">Reference proteome</keyword>
<dbReference type="Proteomes" id="UP000828390">
    <property type="component" value="Unassembled WGS sequence"/>
</dbReference>
<reference evidence="1" key="1">
    <citation type="journal article" date="2019" name="bioRxiv">
        <title>The Genome of the Zebra Mussel, Dreissena polymorpha: A Resource for Invasive Species Research.</title>
        <authorList>
            <person name="McCartney M.A."/>
            <person name="Auch B."/>
            <person name="Kono T."/>
            <person name="Mallez S."/>
            <person name="Zhang Y."/>
            <person name="Obille A."/>
            <person name="Becker A."/>
            <person name="Abrahante J.E."/>
            <person name="Garbe J."/>
            <person name="Badalamenti J.P."/>
            <person name="Herman A."/>
            <person name="Mangelson H."/>
            <person name="Liachko I."/>
            <person name="Sullivan S."/>
            <person name="Sone E.D."/>
            <person name="Koren S."/>
            <person name="Silverstein K.A.T."/>
            <person name="Beckman K.B."/>
            <person name="Gohl D.M."/>
        </authorList>
    </citation>
    <scope>NUCLEOTIDE SEQUENCE</scope>
    <source>
        <strain evidence="1">Duluth1</strain>
        <tissue evidence="1">Whole animal</tissue>
    </source>
</reference>
<organism evidence="1 2">
    <name type="scientific">Dreissena polymorpha</name>
    <name type="common">Zebra mussel</name>
    <name type="synonym">Mytilus polymorpha</name>
    <dbReference type="NCBI Taxonomy" id="45954"/>
    <lineage>
        <taxon>Eukaryota</taxon>
        <taxon>Metazoa</taxon>
        <taxon>Spiralia</taxon>
        <taxon>Lophotrochozoa</taxon>
        <taxon>Mollusca</taxon>
        <taxon>Bivalvia</taxon>
        <taxon>Autobranchia</taxon>
        <taxon>Heteroconchia</taxon>
        <taxon>Euheterodonta</taxon>
        <taxon>Imparidentia</taxon>
        <taxon>Neoheterodontei</taxon>
        <taxon>Myida</taxon>
        <taxon>Dreissenoidea</taxon>
        <taxon>Dreissenidae</taxon>
        <taxon>Dreissena</taxon>
    </lineage>
</organism>
<proteinExistence type="predicted"/>
<protein>
    <submittedName>
        <fullName evidence="1">Uncharacterized protein</fullName>
    </submittedName>
</protein>
<dbReference type="EMBL" id="JAIWYP010000007">
    <property type="protein sequence ID" value="KAH3801798.1"/>
    <property type="molecule type" value="Genomic_DNA"/>
</dbReference>
<comment type="caution">
    <text evidence="1">The sequence shown here is derived from an EMBL/GenBank/DDBJ whole genome shotgun (WGS) entry which is preliminary data.</text>
</comment>
<accession>A0A9D4JAX7</accession>
<reference evidence="1" key="2">
    <citation type="submission" date="2020-11" db="EMBL/GenBank/DDBJ databases">
        <authorList>
            <person name="McCartney M.A."/>
            <person name="Auch B."/>
            <person name="Kono T."/>
            <person name="Mallez S."/>
            <person name="Becker A."/>
            <person name="Gohl D.M."/>
            <person name="Silverstein K.A.T."/>
            <person name="Koren S."/>
            <person name="Bechman K.B."/>
            <person name="Herman A."/>
            <person name="Abrahante J.E."/>
            <person name="Garbe J."/>
        </authorList>
    </citation>
    <scope>NUCLEOTIDE SEQUENCE</scope>
    <source>
        <strain evidence="1">Duluth1</strain>
        <tissue evidence="1">Whole animal</tissue>
    </source>
</reference>
<dbReference type="AlphaFoldDB" id="A0A9D4JAX7"/>
<gene>
    <name evidence="1" type="ORF">DPMN_155460</name>
</gene>
<name>A0A9D4JAX7_DREPO</name>
<evidence type="ECO:0000313" key="1">
    <source>
        <dbReference type="EMBL" id="KAH3801798.1"/>
    </source>
</evidence>
<sequence length="58" mass="6398">MQILMLLLEPNNGKDCQYGTENQSQPGIKGSPVQGMQACQLQPLSILKIQQILSWTPS</sequence>
<evidence type="ECO:0000313" key="2">
    <source>
        <dbReference type="Proteomes" id="UP000828390"/>
    </source>
</evidence>